<evidence type="ECO:0000256" key="1">
    <source>
        <dbReference type="SAM" id="Phobius"/>
    </source>
</evidence>
<organism evidence="2">
    <name type="scientific">marine sediment metagenome</name>
    <dbReference type="NCBI Taxonomy" id="412755"/>
    <lineage>
        <taxon>unclassified sequences</taxon>
        <taxon>metagenomes</taxon>
        <taxon>ecological metagenomes</taxon>
    </lineage>
</organism>
<evidence type="ECO:0000313" key="2">
    <source>
        <dbReference type="EMBL" id="KKN08858.1"/>
    </source>
</evidence>
<keyword evidence="1" id="KW-1133">Transmembrane helix</keyword>
<protein>
    <submittedName>
        <fullName evidence="2">Uncharacterized protein</fullName>
    </submittedName>
</protein>
<sequence length="120" mass="13834">MAISKKTLRGMFTGFMILFVMPSLYWGATVSSISFDDRFVQYFVAMQDVLSYVGLDDFRNSFLNNSIHYIKIAVLAPYVVAGEWLTPEGFELFVYSIDWIGQGAWPFVMFLLLMRTRAPF</sequence>
<gene>
    <name evidence="2" type="ORF">LCGC14_1052490</name>
</gene>
<comment type="caution">
    <text evidence="2">The sequence shown here is derived from an EMBL/GenBank/DDBJ whole genome shotgun (WGS) entry which is preliminary data.</text>
</comment>
<keyword evidence="1" id="KW-0812">Transmembrane</keyword>
<keyword evidence="1" id="KW-0472">Membrane</keyword>
<proteinExistence type="predicted"/>
<feature type="transmembrane region" description="Helical" evidence="1">
    <location>
        <begin position="92"/>
        <end position="114"/>
    </location>
</feature>
<name>A0A0F9QUI1_9ZZZZ</name>
<reference evidence="2" key="1">
    <citation type="journal article" date="2015" name="Nature">
        <title>Complex archaea that bridge the gap between prokaryotes and eukaryotes.</title>
        <authorList>
            <person name="Spang A."/>
            <person name="Saw J.H."/>
            <person name="Jorgensen S.L."/>
            <person name="Zaremba-Niedzwiedzka K."/>
            <person name="Martijn J."/>
            <person name="Lind A.E."/>
            <person name="van Eijk R."/>
            <person name="Schleper C."/>
            <person name="Guy L."/>
            <person name="Ettema T.J."/>
        </authorList>
    </citation>
    <scope>NUCLEOTIDE SEQUENCE</scope>
</reference>
<feature type="transmembrane region" description="Helical" evidence="1">
    <location>
        <begin position="12"/>
        <end position="33"/>
    </location>
</feature>
<dbReference type="AlphaFoldDB" id="A0A0F9QUI1"/>
<accession>A0A0F9QUI1</accession>
<dbReference type="EMBL" id="LAZR01004410">
    <property type="protein sequence ID" value="KKN08858.1"/>
    <property type="molecule type" value="Genomic_DNA"/>
</dbReference>